<evidence type="ECO:0000256" key="11">
    <source>
        <dbReference type="ARBA" id="ARBA00052919"/>
    </source>
</evidence>
<evidence type="ECO:0000256" key="8">
    <source>
        <dbReference type="ARBA" id="ARBA00022842"/>
    </source>
</evidence>
<comment type="cofactor">
    <cofactor evidence="15">
        <name>Mg(2+)</name>
        <dbReference type="ChEBI" id="CHEBI:18420"/>
    </cofactor>
    <text evidence="15">Binds 1 Mg(2+) ion per subunit. The magnesium is bound as Mg-PRPP.</text>
</comment>
<dbReference type="GO" id="GO:0006223">
    <property type="term" value="P:uracil salvage"/>
    <property type="evidence" value="ECO:0007669"/>
    <property type="project" value="InterPro"/>
</dbReference>
<dbReference type="UniPathway" id="UPA00574">
    <property type="reaction ID" value="UER00636"/>
</dbReference>
<dbReference type="InterPro" id="IPR005765">
    <property type="entry name" value="UPRT"/>
</dbReference>
<keyword evidence="5 15" id="KW-0328">Glycosyltransferase</keyword>
<evidence type="ECO:0000256" key="6">
    <source>
        <dbReference type="ARBA" id="ARBA00022679"/>
    </source>
</evidence>
<evidence type="ECO:0000256" key="5">
    <source>
        <dbReference type="ARBA" id="ARBA00022676"/>
    </source>
</evidence>
<dbReference type="Gene3D" id="3.40.50.2020">
    <property type="match status" value="1"/>
</dbReference>
<keyword evidence="7 15" id="KW-0547">Nucleotide-binding</keyword>
<accession>A0A1H7LKF3</accession>
<sequence length="213" mass="23475">MSQDFPNCTVVDHPLVKHKLTLMRRVETSTASFRALLQEISQLLAYEAMRDLKLREETIQTPLATMQAPVLEGKKLVLVAILRAGQGILDGMLQLVPSARIGHIGMYRDPETLMAVEYYYKVPGQLTDRDVIVCDPMLATGNSAVAALSRIKASKPGSLRFVCLLACPEGLANLREHHPDVHVYTAAIDERLNEHGYILPGLGDAGDRLFGTK</sequence>
<keyword evidence="8 15" id="KW-0460">Magnesium</keyword>
<evidence type="ECO:0000256" key="2">
    <source>
        <dbReference type="ARBA" id="ARBA00009516"/>
    </source>
</evidence>
<evidence type="ECO:0000256" key="4">
    <source>
        <dbReference type="ARBA" id="ARBA00022533"/>
    </source>
</evidence>
<keyword evidence="4 15" id="KW-0021">Allosteric enzyme</keyword>
<dbReference type="InterPro" id="IPR000836">
    <property type="entry name" value="PRTase_dom"/>
</dbReference>
<dbReference type="InterPro" id="IPR029057">
    <property type="entry name" value="PRTase-like"/>
</dbReference>
<feature type="binding site" evidence="15">
    <location>
        <position position="204"/>
    </location>
    <ligand>
        <name>5-phospho-alpha-D-ribose 1-diphosphate</name>
        <dbReference type="ChEBI" id="CHEBI:58017"/>
    </ligand>
</feature>
<dbReference type="GO" id="GO:0004845">
    <property type="term" value="F:uracil phosphoribosyltransferase activity"/>
    <property type="evidence" value="ECO:0007669"/>
    <property type="project" value="UniProtKB-UniRule"/>
</dbReference>
<comment type="function">
    <text evidence="12 15">Catalyzes the conversion of uracil and 5-phospho-alpha-D-ribose 1-diphosphate (PRPP) to UMP and diphosphate.</text>
</comment>
<feature type="binding site" evidence="15">
    <location>
        <position position="108"/>
    </location>
    <ligand>
        <name>5-phospho-alpha-D-ribose 1-diphosphate</name>
        <dbReference type="ChEBI" id="CHEBI:58017"/>
    </ligand>
</feature>
<comment type="catalytic activity">
    <reaction evidence="11 15">
        <text>UMP + diphosphate = 5-phospho-alpha-D-ribose 1-diphosphate + uracil</text>
        <dbReference type="Rhea" id="RHEA:13017"/>
        <dbReference type="ChEBI" id="CHEBI:17568"/>
        <dbReference type="ChEBI" id="CHEBI:33019"/>
        <dbReference type="ChEBI" id="CHEBI:57865"/>
        <dbReference type="ChEBI" id="CHEBI:58017"/>
        <dbReference type="EC" id="2.4.2.9"/>
    </reaction>
</comment>
<dbReference type="HAMAP" id="MF_01218_B">
    <property type="entry name" value="Upp_B"/>
    <property type="match status" value="1"/>
</dbReference>
<evidence type="ECO:0000256" key="7">
    <source>
        <dbReference type="ARBA" id="ARBA00022741"/>
    </source>
</evidence>
<gene>
    <name evidence="15" type="primary">upp</name>
    <name evidence="17" type="ORF">SAMN05444354_103253</name>
</gene>
<proteinExistence type="inferred from homology"/>
<feature type="binding site" evidence="15">
    <location>
        <begin position="135"/>
        <end position="143"/>
    </location>
    <ligand>
        <name>5-phospho-alpha-D-ribose 1-diphosphate</name>
        <dbReference type="ChEBI" id="CHEBI:58017"/>
    </ligand>
</feature>
<comment type="similarity">
    <text evidence="2 15">Belongs to the UPRTase family.</text>
</comment>
<dbReference type="AlphaFoldDB" id="A0A1H7LKF3"/>
<evidence type="ECO:0000256" key="12">
    <source>
        <dbReference type="ARBA" id="ARBA00056901"/>
    </source>
</evidence>
<evidence type="ECO:0000256" key="15">
    <source>
        <dbReference type="HAMAP-Rule" id="MF_01218"/>
    </source>
</evidence>
<dbReference type="GO" id="GO:0000287">
    <property type="term" value="F:magnesium ion binding"/>
    <property type="evidence" value="ECO:0007669"/>
    <property type="project" value="UniProtKB-UniRule"/>
</dbReference>
<dbReference type="GO" id="GO:0005525">
    <property type="term" value="F:GTP binding"/>
    <property type="evidence" value="ECO:0007669"/>
    <property type="project" value="UniProtKB-KW"/>
</dbReference>
<dbReference type="NCBIfam" id="NF001097">
    <property type="entry name" value="PRK00129.1"/>
    <property type="match status" value="1"/>
</dbReference>
<evidence type="ECO:0000256" key="9">
    <source>
        <dbReference type="ARBA" id="ARBA00023134"/>
    </source>
</evidence>
<dbReference type="GO" id="GO:0044206">
    <property type="term" value="P:UMP salvage"/>
    <property type="evidence" value="ECO:0007669"/>
    <property type="project" value="UniProtKB-UniRule"/>
</dbReference>
<dbReference type="OrthoDB" id="9781675at2"/>
<keyword evidence="18" id="KW-1185">Reference proteome</keyword>
<evidence type="ECO:0000256" key="1">
    <source>
        <dbReference type="ARBA" id="ARBA00005180"/>
    </source>
</evidence>
<evidence type="ECO:0000256" key="3">
    <source>
        <dbReference type="ARBA" id="ARBA00011894"/>
    </source>
</evidence>
<dbReference type="EMBL" id="FOAP01000003">
    <property type="protein sequence ID" value="SEK98857.1"/>
    <property type="molecule type" value="Genomic_DNA"/>
</dbReference>
<comment type="pathway">
    <text evidence="1 15">Pyrimidine metabolism; UMP biosynthesis via salvage pathway; UMP from uracil: step 1/1.</text>
</comment>
<dbReference type="PANTHER" id="PTHR32315">
    <property type="entry name" value="ADENINE PHOSPHORIBOSYLTRANSFERASE"/>
    <property type="match status" value="1"/>
</dbReference>
<dbReference type="PANTHER" id="PTHR32315:SF4">
    <property type="entry name" value="URACIL PHOSPHORIBOSYLTRANSFERASE, CHLOROPLASTIC"/>
    <property type="match status" value="1"/>
</dbReference>
<dbReference type="NCBIfam" id="TIGR01091">
    <property type="entry name" value="upp"/>
    <property type="match status" value="1"/>
</dbReference>
<evidence type="ECO:0000256" key="13">
    <source>
        <dbReference type="ARBA" id="ARBA00072146"/>
    </source>
</evidence>
<dbReference type="GO" id="GO:0005737">
    <property type="term" value="C:cytoplasm"/>
    <property type="evidence" value="ECO:0007669"/>
    <property type="project" value="UniProtKB-ARBA"/>
</dbReference>
<evidence type="ECO:0000313" key="17">
    <source>
        <dbReference type="EMBL" id="SEK98857.1"/>
    </source>
</evidence>
<feature type="binding site" evidence="15">
    <location>
        <position position="198"/>
    </location>
    <ligand>
        <name>uracil</name>
        <dbReference type="ChEBI" id="CHEBI:17568"/>
    </ligand>
</feature>
<dbReference type="RefSeq" id="WP_075005850.1">
    <property type="nucleotide sequence ID" value="NZ_FOAP01000003.1"/>
</dbReference>
<dbReference type="InterPro" id="IPR034332">
    <property type="entry name" value="Upp_B"/>
</dbReference>
<dbReference type="Proteomes" id="UP000182719">
    <property type="component" value="Unassembled WGS sequence"/>
</dbReference>
<dbReference type="CDD" id="cd06223">
    <property type="entry name" value="PRTases_typeI"/>
    <property type="match status" value="1"/>
</dbReference>
<keyword evidence="9 15" id="KW-0342">GTP-binding</keyword>
<name>A0A1H7LKF3_STIAU</name>
<protein>
    <recommendedName>
        <fullName evidence="13 15">Uracil phosphoribosyltransferase</fullName>
        <ecNumber evidence="3 15">2.4.2.9</ecNumber>
    </recommendedName>
    <alternativeName>
        <fullName evidence="10 15">UMP pyrophosphorylase</fullName>
    </alternativeName>
    <alternativeName>
        <fullName evidence="14 15">UPRTase</fullName>
    </alternativeName>
</protein>
<dbReference type="Pfam" id="PF14681">
    <property type="entry name" value="UPRTase"/>
    <property type="match status" value="1"/>
</dbReference>
<evidence type="ECO:0000259" key="16">
    <source>
        <dbReference type="Pfam" id="PF14681"/>
    </source>
</evidence>
<dbReference type="EC" id="2.4.2.9" evidence="3 15"/>
<keyword evidence="6 15" id="KW-0808">Transferase</keyword>
<organism evidence="17 18">
    <name type="scientific">Stigmatella aurantiaca</name>
    <dbReference type="NCBI Taxonomy" id="41"/>
    <lineage>
        <taxon>Bacteria</taxon>
        <taxon>Pseudomonadati</taxon>
        <taxon>Myxococcota</taxon>
        <taxon>Myxococcia</taxon>
        <taxon>Myxococcales</taxon>
        <taxon>Cystobacterineae</taxon>
        <taxon>Archangiaceae</taxon>
        <taxon>Stigmatella</taxon>
    </lineage>
</organism>
<reference evidence="18" key="1">
    <citation type="submission" date="2016-10" db="EMBL/GenBank/DDBJ databases">
        <authorList>
            <person name="Varghese N."/>
            <person name="Submissions S."/>
        </authorList>
    </citation>
    <scope>NUCLEOTIDE SEQUENCE [LARGE SCALE GENOMIC DNA]</scope>
    <source>
        <strain evidence="18">DSM 17044</strain>
    </source>
</reference>
<evidence type="ECO:0000256" key="14">
    <source>
        <dbReference type="ARBA" id="ARBA00079807"/>
    </source>
</evidence>
<feature type="binding site" evidence="15">
    <location>
        <position position="83"/>
    </location>
    <ligand>
        <name>5-phospho-alpha-D-ribose 1-diphosphate</name>
        <dbReference type="ChEBI" id="CHEBI:58017"/>
    </ligand>
</feature>
<feature type="binding site" evidence="15">
    <location>
        <begin position="203"/>
        <end position="205"/>
    </location>
    <ligand>
        <name>uracil</name>
        <dbReference type="ChEBI" id="CHEBI:17568"/>
    </ligand>
</feature>
<evidence type="ECO:0000256" key="10">
    <source>
        <dbReference type="ARBA" id="ARBA00031082"/>
    </source>
</evidence>
<dbReference type="SUPFAM" id="SSF53271">
    <property type="entry name" value="PRTase-like"/>
    <property type="match status" value="1"/>
</dbReference>
<dbReference type="FunFam" id="3.40.50.2020:FF:000003">
    <property type="entry name" value="Uracil phosphoribosyltransferase"/>
    <property type="match status" value="1"/>
</dbReference>
<feature type="domain" description="Phosphoribosyltransferase" evidence="16">
    <location>
        <begin position="10"/>
        <end position="212"/>
    </location>
</feature>
<comment type="activity regulation">
    <text evidence="15">Allosterically activated by GTP.</text>
</comment>
<evidence type="ECO:0000313" key="18">
    <source>
        <dbReference type="Proteomes" id="UP000182719"/>
    </source>
</evidence>
<dbReference type="InterPro" id="IPR050054">
    <property type="entry name" value="UPRTase/APRTase"/>
</dbReference>